<dbReference type="RefSeq" id="WP_233962524.1">
    <property type="nucleotide sequence ID" value="NZ_JAWXXR010000001.1"/>
</dbReference>
<name>A0ABU4QCR6_9GAMM</name>
<reference evidence="1 2" key="1">
    <citation type="submission" date="2023-11" db="EMBL/GenBank/DDBJ databases">
        <title>MicrobeMod: A computational toolkit for identifying prokaryotic methylation and restriction-modification with nanopore sequencing.</title>
        <authorList>
            <person name="Crits-Christoph A."/>
            <person name="Kang S.C."/>
            <person name="Lee H."/>
            <person name="Ostrov N."/>
        </authorList>
    </citation>
    <scope>NUCLEOTIDE SEQUENCE [LARGE SCALE GENOMIC DNA]</scope>
    <source>
        <strain evidence="1 2">ATCC BAA-2732</strain>
    </source>
</reference>
<evidence type="ECO:0000313" key="2">
    <source>
        <dbReference type="Proteomes" id="UP001272773"/>
    </source>
</evidence>
<evidence type="ECO:0000313" key="1">
    <source>
        <dbReference type="EMBL" id="MDX6017184.1"/>
    </source>
</evidence>
<accession>A0ABU4QCR6</accession>
<dbReference type="Proteomes" id="UP001272773">
    <property type="component" value="Unassembled WGS sequence"/>
</dbReference>
<protein>
    <recommendedName>
        <fullName evidence="3">PD-(D/E)XK nuclease superfamily protein</fullName>
    </recommendedName>
</protein>
<sequence>MQELNFIQSVQERDIDLMLLEEFHTSTAFCNWLASRVYEFPHAVEFVGAWHSVIHNQYGESDLVLIFKANDGSHQAILIENKIDATPQQQQGLRYRYRGEHGIEQGHWVDFRTCLLAPQKYLTSNNEPYDKTIAYEEIMAYFVAQGVWYRARLMAESISKQRRGYLPSISPEVTEFARCYLEFAKIHHPELNPETPKNRAAGHSWLHFYPLLPNKHIRIVHQLAGSLVKIMFLGAAEQLDMLTQAFGAFASTGLVIKRSGKSVVMELATPPIDPFKDKFEDVLPQVERAIAQAKKLRQMLIQVLADKGIAASNIQASDWYSGSIPVYD</sequence>
<gene>
    <name evidence="1" type="ORF">SIL79_12710</name>
</gene>
<evidence type="ECO:0008006" key="3">
    <source>
        <dbReference type="Google" id="ProtNLM"/>
    </source>
</evidence>
<organism evidence="1 2">
    <name type="scientific">Shewanella indica</name>
    <dbReference type="NCBI Taxonomy" id="768528"/>
    <lineage>
        <taxon>Bacteria</taxon>
        <taxon>Pseudomonadati</taxon>
        <taxon>Pseudomonadota</taxon>
        <taxon>Gammaproteobacteria</taxon>
        <taxon>Alteromonadales</taxon>
        <taxon>Shewanellaceae</taxon>
        <taxon>Shewanella</taxon>
    </lineage>
</organism>
<dbReference type="GeneID" id="88624384"/>
<keyword evidence="2" id="KW-1185">Reference proteome</keyword>
<dbReference type="EMBL" id="JAWXXR010000001">
    <property type="protein sequence ID" value="MDX6017184.1"/>
    <property type="molecule type" value="Genomic_DNA"/>
</dbReference>
<comment type="caution">
    <text evidence="1">The sequence shown here is derived from an EMBL/GenBank/DDBJ whole genome shotgun (WGS) entry which is preliminary data.</text>
</comment>
<proteinExistence type="predicted"/>